<dbReference type="Gene3D" id="3.40.50.1240">
    <property type="entry name" value="Phosphoglycerate mutase-like"/>
    <property type="match status" value="1"/>
</dbReference>
<dbReference type="AlphaFoldDB" id="I0YXB2"/>
<evidence type="ECO:0000313" key="5">
    <source>
        <dbReference type="Proteomes" id="UP000007264"/>
    </source>
</evidence>
<proteinExistence type="predicted"/>
<evidence type="ECO:0000256" key="2">
    <source>
        <dbReference type="PIRSR" id="PIRSR613078-2"/>
    </source>
</evidence>
<evidence type="ECO:0000256" key="1">
    <source>
        <dbReference type="PIRSR" id="PIRSR613078-1"/>
    </source>
</evidence>
<keyword evidence="5" id="KW-1185">Reference proteome</keyword>
<dbReference type="InterPro" id="IPR013078">
    <property type="entry name" value="His_Pase_superF_clade-1"/>
</dbReference>
<accession>I0YXB2</accession>
<feature type="active site" description="Tele-phosphohistidine intermediate" evidence="1">
    <location>
        <position position="199"/>
    </location>
</feature>
<dbReference type="Pfam" id="PF00300">
    <property type="entry name" value="His_Phos_1"/>
    <property type="match status" value="1"/>
</dbReference>
<evidence type="ECO:0000256" key="3">
    <source>
        <dbReference type="SAM" id="MobiDB-lite"/>
    </source>
</evidence>
<dbReference type="KEGG" id="csl:COCSUDRAFT_47475"/>
<dbReference type="PANTHER" id="PTHR46192">
    <property type="entry name" value="BROAD-RANGE ACID PHOSPHATASE DET1"/>
    <property type="match status" value="1"/>
</dbReference>
<reference evidence="4 5" key="1">
    <citation type="journal article" date="2012" name="Genome Biol.">
        <title>The genome of the polar eukaryotic microalga coccomyxa subellipsoidea reveals traits of cold adaptation.</title>
        <authorList>
            <person name="Blanc G."/>
            <person name="Agarkova I."/>
            <person name="Grimwood J."/>
            <person name="Kuo A."/>
            <person name="Brueggeman A."/>
            <person name="Dunigan D."/>
            <person name="Gurnon J."/>
            <person name="Ladunga I."/>
            <person name="Lindquist E."/>
            <person name="Lucas S."/>
            <person name="Pangilinan J."/>
            <person name="Proschold T."/>
            <person name="Salamov A."/>
            <person name="Schmutz J."/>
            <person name="Weeks D."/>
            <person name="Yamada T."/>
            <person name="Claverie J.M."/>
            <person name="Grigoriev I."/>
            <person name="Van Etten J."/>
            <person name="Lomsadze A."/>
            <person name="Borodovsky M."/>
        </authorList>
    </citation>
    <scope>NUCLEOTIDE SEQUENCE [LARGE SCALE GENOMIC DNA]</scope>
    <source>
        <strain evidence="4 5">C-169</strain>
    </source>
</reference>
<feature type="active site" description="Proton donor/acceptor" evidence="1">
    <location>
        <position position="286"/>
    </location>
</feature>
<organism evidence="4 5">
    <name type="scientific">Coccomyxa subellipsoidea (strain C-169)</name>
    <name type="common">Green microalga</name>
    <dbReference type="NCBI Taxonomy" id="574566"/>
    <lineage>
        <taxon>Eukaryota</taxon>
        <taxon>Viridiplantae</taxon>
        <taxon>Chlorophyta</taxon>
        <taxon>core chlorophytes</taxon>
        <taxon>Trebouxiophyceae</taxon>
        <taxon>Trebouxiophyceae incertae sedis</taxon>
        <taxon>Coccomyxaceae</taxon>
        <taxon>Coccomyxa</taxon>
        <taxon>Coccomyxa subellipsoidea</taxon>
    </lineage>
</organism>
<comment type="caution">
    <text evidence="4">The sequence shown here is derived from an EMBL/GenBank/DDBJ whole genome shotgun (WGS) entry which is preliminary data.</text>
</comment>
<evidence type="ECO:0000313" key="4">
    <source>
        <dbReference type="EMBL" id="EIE23031.1"/>
    </source>
</evidence>
<name>I0YXB2_COCSC</name>
<feature type="binding site" evidence="2">
    <location>
        <begin position="198"/>
        <end position="205"/>
    </location>
    <ligand>
        <name>substrate</name>
    </ligand>
</feature>
<dbReference type="CDD" id="cd07067">
    <property type="entry name" value="HP_PGM_like"/>
    <property type="match status" value="1"/>
</dbReference>
<dbReference type="RefSeq" id="XP_005647575.1">
    <property type="nucleotide sequence ID" value="XM_005647518.1"/>
</dbReference>
<sequence>MPPMSVSMPVGARYPKHFSTMKADMPLVIIRISSHNFASTSQRAPRSTIPPVGAEPSQDNGKHLYPSADHNVLSSQSWEVREAAVQGVPQELPDLVFDPQEVQAQLKQMQSLLRSQQRQILEHQEALAEMYSLISLQPAQNNRLNGAGGGSMRPFDAQLAAARDRRSIGLYDARFHSTNWGATPKDHRVLPKRIILVRHAESEGNTDHFAYSHIPDPQICLTHRGHEQAIDAGRKIRSIIEADGQPYKLYFYMSPYRRSSQTVEGIASCFEEDQIAGFQEEVQLREQDFGNFQDTEGKEREKAERIRFGRFFYRFPNGESGADVYDRMTIFEDHMIRDINAGRFAKNTSLVLVTHGLAARIFLMRWFHWSVAELLMVFNPPNAEPIVLDRIPKDEAAKAGGRASWIHTKALYRLRPESKDIIKGCSDDMCSTAVFLSGVKVTDWVEQD</sequence>
<feature type="region of interest" description="Disordered" evidence="3">
    <location>
        <begin position="39"/>
        <end position="63"/>
    </location>
</feature>
<dbReference type="GeneID" id="17041019"/>
<dbReference type="STRING" id="574566.I0YXB2"/>
<dbReference type="InterPro" id="IPR052765">
    <property type="entry name" value="PGM-Related"/>
</dbReference>
<dbReference type="Proteomes" id="UP000007264">
    <property type="component" value="Unassembled WGS sequence"/>
</dbReference>
<dbReference type="SUPFAM" id="SSF53254">
    <property type="entry name" value="Phosphoglycerate mutase-like"/>
    <property type="match status" value="1"/>
</dbReference>
<dbReference type="SMART" id="SM00855">
    <property type="entry name" value="PGAM"/>
    <property type="match status" value="1"/>
</dbReference>
<dbReference type="OrthoDB" id="10261749at2759"/>
<gene>
    <name evidence="4" type="ORF">COCSUDRAFT_47475</name>
</gene>
<feature type="binding site" evidence="2">
    <location>
        <position position="258"/>
    </location>
    <ligand>
        <name>substrate</name>
    </ligand>
</feature>
<dbReference type="eggNOG" id="ENOG502QQ8J">
    <property type="taxonomic scope" value="Eukaryota"/>
</dbReference>
<dbReference type="EMBL" id="AGSI01000008">
    <property type="protein sequence ID" value="EIE23031.1"/>
    <property type="molecule type" value="Genomic_DNA"/>
</dbReference>
<protein>
    <submittedName>
        <fullName evidence="4">Phosphoglycerate mutase-like protein</fullName>
    </submittedName>
</protein>
<dbReference type="InterPro" id="IPR029033">
    <property type="entry name" value="His_PPase_superfam"/>
</dbReference>